<gene>
    <name evidence="2" type="ORF">Tci_028912</name>
</gene>
<evidence type="ECO:0000256" key="1">
    <source>
        <dbReference type="SAM" id="Phobius"/>
    </source>
</evidence>
<protein>
    <submittedName>
        <fullName evidence="2">Uncharacterized protein</fullName>
    </submittedName>
</protein>
<sequence length="82" mass="9379">MKRMPNKTTNIDGSSADRCGSIKLNQGIAARMFFVVLTYCYSCWKVWIAIMGIMLLFIEAHEHGRLLGTFNGEKMKGMWEET</sequence>
<keyword evidence="1" id="KW-1133">Transmembrane helix</keyword>
<proteinExistence type="predicted"/>
<organism evidence="2">
    <name type="scientific">Tanacetum cinerariifolium</name>
    <name type="common">Dalmatian daisy</name>
    <name type="synonym">Chrysanthemum cinerariifolium</name>
    <dbReference type="NCBI Taxonomy" id="118510"/>
    <lineage>
        <taxon>Eukaryota</taxon>
        <taxon>Viridiplantae</taxon>
        <taxon>Streptophyta</taxon>
        <taxon>Embryophyta</taxon>
        <taxon>Tracheophyta</taxon>
        <taxon>Spermatophyta</taxon>
        <taxon>Magnoliopsida</taxon>
        <taxon>eudicotyledons</taxon>
        <taxon>Gunneridae</taxon>
        <taxon>Pentapetalae</taxon>
        <taxon>asterids</taxon>
        <taxon>campanulids</taxon>
        <taxon>Asterales</taxon>
        <taxon>Asteraceae</taxon>
        <taxon>Asteroideae</taxon>
        <taxon>Anthemideae</taxon>
        <taxon>Anthemidinae</taxon>
        <taxon>Tanacetum</taxon>
    </lineage>
</organism>
<dbReference type="AlphaFoldDB" id="A0A6L2L9V7"/>
<reference evidence="2" key="1">
    <citation type="journal article" date="2019" name="Sci. Rep.">
        <title>Draft genome of Tanacetum cinerariifolium, the natural source of mosquito coil.</title>
        <authorList>
            <person name="Yamashiro T."/>
            <person name="Shiraishi A."/>
            <person name="Satake H."/>
            <person name="Nakayama K."/>
        </authorList>
    </citation>
    <scope>NUCLEOTIDE SEQUENCE</scope>
</reference>
<feature type="transmembrane region" description="Helical" evidence="1">
    <location>
        <begin position="33"/>
        <end position="58"/>
    </location>
</feature>
<name>A0A6L2L9V7_TANCI</name>
<keyword evidence="1" id="KW-0812">Transmembrane</keyword>
<keyword evidence="1" id="KW-0472">Membrane</keyword>
<dbReference type="EMBL" id="BKCJ010003747">
    <property type="protein sequence ID" value="GEU56934.1"/>
    <property type="molecule type" value="Genomic_DNA"/>
</dbReference>
<accession>A0A6L2L9V7</accession>
<comment type="caution">
    <text evidence="2">The sequence shown here is derived from an EMBL/GenBank/DDBJ whole genome shotgun (WGS) entry which is preliminary data.</text>
</comment>
<evidence type="ECO:0000313" key="2">
    <source>
        <dbReference type="EMBL" id="GEU56934.1"/>
    </source>
</evidence>